<evidence type="ECO:0000256" key="2">
    <source>
        <dbReference type="ARBA" id="ARBA00007707"/>
    </source>
</evidence>
<comment type="subunit">
    <text evidence="18">Homotrimer.</text>
</comment>
<feature type="binding site" evidence="18">
    <location>
        <begin position="382"/>
        <end position="383"/>
    </location>
    <ligand>
        <name>acetyl-CoA</name>
        <dbReference type="ChEBI" id="CHEBI:57288"/>
    </ligand>
</feature>
<dbReference type="CDD" id="cd02540">
    <property type="entry name" value="GT2_GlmU_N_bac"/>
    <property type="match status" value="1"/>
</dbReference>
<dbReference type="Proteomes" id="UP000003374">
    <property type="component" value="Unassembled WGS sequence"/>
</dbReference>
<dbReference type="GO" id="GO:0008360">
    <property type="term" value="P:regulation of cell shape"/>
    <property type="evidence" value="ECO:0007669"/>
    <property type="project" value="UniProtKB-KW"/>
</dbReference>
<feature type="binding site" evidence="18">
    <location>
        <position position="347"/>
    </location>
    <ligand>
        <name>UDP-N-acetyl-alpha-D-glucosamine</name>
        <dbReference type="ChEBI" id="CHEBI:57705"/>
    </ligand>
</feature>
<dbReference type="SUPFAM" id="SSF53448">
    <property type="entry name" value="Nucleotide-diphospho-sugar transferases"/>
    <property type="match status" value="1"/>
</dbReference>
<feature type="binding site" evidence="18">
    <location>
        <position position="419"/>
    </location>
    <ligand>
        <name>acetyl-CoA</name>
        <dbReference type="ChEBI" id="CHEBI:57288"/>
    </ligand>
</feature>
<dbReference type="GO" id="GO:0016020">
    <property type="term" value="C:membrane"/>
    <property type="evidence" value="ECO:0007669"/>
    <property type="project" value="GOC"/>
</dbReference>
<keyword evidence="5 18" id="KW-0808">Transferase</keyword>
<dbReference type="HOGENOM" id="CLU_029499_15_2_6"/>
<evidence type="ECO:0000256" key="13">
    <source>
        <dbReference type="ARBA" id="ARBA00023315"/>
    </source>
</evidence>
<feature type="active site" description="Proton acceptor" evidence="18">
    <location>
        <position position="359"/>
    </location>
</feature>
<dbReference type="RefSeq" id="WP_005002451.1">
    <property type="nucleotide sequence ID" value="NZ_CH672427.1"/>
</dbReference>
<dbReference type="GO" id="GO:0003977">
    <property type="term" value="F:UDP-N-acetylglucosamine diphosphorylase activity"/>
    <property type="evidence" value="ECO:0007669"/>
    <property type="project" value="UniProtKB-UniRule"/>
</dbReference>
<keyword evidence="9 18" id="KW-0460">Magnesium</keyword>
<evidence type="ECO:0000313" key="20">
    <source>
        <dbReference type="EMBL" id="EAR22941.1"/>
    </source>
</evidence>
<evidence type="ECO:0000256" key="16">
    <source>
        <dbReference type="ARBA" id="ARBA00048493"/>
    </source>
</evidence>
<feature type="binding site" evidence="18">
    <location>
        <position position="165"/>
    </location>
    <ligand>
        <name>UDP-N-acetyl-alpha-D-glucosamine</name>
        <dbReference type="ChEBI" id="CHEBI:57705"/>
    </ligand>
</feature>
<evidence type="ECO:0000256" key="15">
    <source>
        <dbReference type="ARBA" id="ARBA00048247"/>
    </source>
</evidence>
<evidence type="ECO:0000259" key="19">
    <source>
        <dbReference type="Pfam" id="PF12804"/>
    </source>
</evidence>
<accession>A4BNZ2</accession>
<keyword evidence="21" id="KW-1185">Reference proteome</keyword>
<gene>
    <name evidence="18" type="primary">glmU</name>
    <name evidence="20" type="ORF">NB231_10823</name>
</gene>
<feature type="binding site" evidence="18">
    <location>
        <position position="376"/>
    </location>
    <ligand>
        <name>acetyl-CoA</name>
        <dbReference type="ChEBI" id="CHEBI:57288"/>
    </ligand>
</feature>
<feature type="binding site" evidence="18">
    <location>
        <begin position="77"/>
        <end position="78"/>
    </location>
    <ligand>
        <name>UDP-N-acetyl-alpha-D-glucosamine</name>
        <dbReference type="ChEBI" id="CHEBI:57705"/>
    </ligand>
</feature>
<dbReference type="CDD" id="cd03353">
    <property type="entry name" value="LbH_GlmU_C"/>
    <property type="match status" value="1"/>
</dbReference>
<reference evidence="20 21" key="1">
    <citation type="submission" date="2006-02" db="EMBL/GenBank/DDBJ databases">
        <authorList>
            <person name="Waterbury J."/>
            <person name="Ferriera S."/>
            <person name="Johnson J."/>
            <person name="Kravitz S."/>
            <person name="Halpern A."/>
            <person name="Remington K."/>
            <person name="Beeson K."/>
            <person name="Tran B."/>
            <person name="Rogers Y.-H."/>
            <person name="Friedman R."/>
            <person name="Venter J.C."/>
        </authorList>
    </citation>
    <scope>NUCLEOTIDE SEQUENCE [LARGE SCALE GENOMIC DNA]</scope>
    <source>
        <strain evidence="20 21">Nb-231</strain>
    </source>
</reference>
<feature type="binding site" evidence="18">
    <location>
        <position position="223"/>
    </location>
    <ligand>
        <name>Mg(2+)</name>
        <dbReference type="ChEBI" id="CHEBI:18420"/>
    </ligand>
</feature>
<dbReference type="GO" id="GO:0019134">
    <property type="term" value="F:glucosamine-1-phosphate N-acetyltransferase activity"/>
    <property type="evidence" value="ECO:0007669"/>
    <property type="project" value="UniProtKB-UniRule"/>
</dbReference>
<evidence type="ECO:0000313" key="21">
    <source>
        <dbReference type="Proteomes" id="UP000003374"/>
    </source>
</evidence>
<dbReference type="EMBL" id="AAOF01000002">
    <property type="protein sequence ID" value="EAR22941.1"/>
    <property type="molecule type" value="Genomic_DNA"/>
</dbReference>
<dbReference type="HAMAP" id="MF_01631">
    <property type="entry name" value="GlmU"/>
    <property type="match status" value="1"/>
</dbReference>
<keyword evidence="10 18" id="KW-0133">Cell shape</keyword>
<dbReference type="InterPro" id="IPR005882">
    <property type="entry name" value="Bifunctional_GlmU"/>
</dbReference>
<feature type="binding site" evidence="18">
    <location>
        <position position="329"/>
    </location>
    <ligand>
        <name>UDP-N-acetyl-alpha-D-glucosamine</name>
        <dbReference type="ChEBI" id="CHEBI:57705"/>
    </ligand>
</feature>
<dbReference type="OrthoDB" id="9775031at2"/>
<dbReference type="GO" id="GO:0000902">
    <property type="term" value="P:cell morphogenesis"/>
    <property type="evidence" value="ECO:0007669"/>
    <property type="project" value="UniProtKB-UniRule"/>
</dbReference>
<feature type="binding site" evidence="18">
    <location>
        <begin position="7"/>
        <end position="10"/>
    </location>
    <ligand>
        <name>UDP-N-acetyl-alpha-D-glucosamine</name>
        <dbReference type="ChEBI" id="CHEBI:57705"/>
    </ligand>
</feature>
<comment type="catalytic activity">
    <reaction evidence="15 18">
        <text>alpha-D-glucosamine 1-phosphate + acetyl-CoA = N-acetyl-alpha-D-glucosamine 1-phosphate + CoA + H(+)</text>
        <dbReference type="Rhea" id="RHEA:13725"/>
        <dbReference type="ChEBI" id="CHEBI:15378"/>
        <dbReference type="ChEBI" id="CHEBI:57287"/>
        <dbReference type="ChEBI" id="CHEBI:57288"/>
        <dbReference type="ChEBI" id="CHEBI:57776"/>
        <dbReference type="ChEBI" id="CHEBI:58516"/>
        <dbReference type="EC" id="2.3.1.157"/>
    </reaction>
</comment>
<dbReference type="GO" id="GO:0006048">
    <property type="term" value="P:UDP-N-acetylglucosamine biosynthetic process"/>
    <property type="evidence" value="ECO:0007669"/>
    <property type="project" value="UniProtKB-UniPathway"/>
</dbReference>
<feature type="region of interest" description="Linker" evidence="18">
    <location>
        <begin position="226"/>
        <end position="246"/>
    </location>
</feature>
<protein>
    <recommendedName>
        <fullName evidence="18">Bifunctional protein GlmU</fullName>
    </recommendedName>
    <domain>
        <recommendedName>
            <fullName evidence="18">UDP-N-acetylglucosamine pyrophosphorylase</fullName>
            <ecNumber evidence="18">2.7.7.23</ecNumber>
        </recommendedName>
        <alternativeName>
            <fullName evidence="18">N-acetylglucosamine-1-phosphate uridyltransferase</fullName>
        </alternativeName>
    </domain>
    <domain>
        <recommendedName>
            <fullName evidence="18">Glucosamine-1-phosphate N-acetyltransferase</fullName>
            <ecNumber evidence="18">2.3.1.157</ecNumber>
        </recommendedName>
    </domain>
</protein>
<dbReference type="InterPro" id="IPR001451">
    <property type="entry name" value="Hexapep"/>
</dbReference>
<feature type="binding site" evidence="18">
    <location>
        <position position="362"/>
    </location>
    <ligand>
        <name>UDP-N-acetyl-alpha-D-glucosamine</name>
        <dbReference type="ChEBI" id="CHEBI:57705"/>
    </ligand>
</feature>
<evidence type="ECO:0000256" key="5">
    <source>
        <dbReference type="ARBA" id="ARBA00022679"/>
    </source>
</evidence>
<evidence type="ECO:0000256" key="3">
    <source>
        <dbReference type="ARBA" id="ARBA00007947"/>
    </source>
</evidence>
<dbReference type="PANTHER" id="PTHR43584:SF3">
    <property type="entry name" value="BIFUNCTIONAL PROTEIN GLMU"/>
    <property type="match status" value="1"/>
</dbReference>
<evidence type="ECO:0000256" key="18">
    <source>
        <dbReference type="HAMAP-Rule" id="MF_01631"/>
    </source>
</evidence>
<keyword evidence="4 18" id="KW-0963">Cytoplasm</keyword>
<comment type="caution">
    <text evidence="20">The sequence shown here is derived from an EMBL/GenBank/DDBJ whole genome shotgun (WGS) entry which is preliminary data.</text>
</comment>
<evidence type="ECO:0000256" key="10">
    <source>
        <dbReference type="ARBA" id="ARBA00022960"/>
    </source>
</evidence>
<dbReference type="PANTHER" id="PTHR43584">
    <property type="entry name" value="NUCLEOTIDYL TRANSFERASE"/>
    <property type="match status" value="1"/>
</dbReference>
<comment type="pathway">
    <text evidence="18">Nucleotide-sugar biosynthesis; UDP-N-acetyl-alpha-D-glucosamine biosynthesis; N-acetyl-alpha-D-glucosamine 1-phosphate from alpha-D-glucosamine 6-phosphate (route II): step 2/2.</text>
</comment>
<keyword evidence="6 18" id="KW-0548">Nucleotidyltransferase</keyword>
<feature type="region of interest" description="Pyrophosphorylase" evidence="18">
    <location>
        <begin position="1"/>
        <end position="225"/>
    </location>
</feature>
<dbReference type="GO" id="GO:0000287">
    <property type="term" value="F:magnesium ion binding"/>
    <property type="evidence" value="ECO:0007669"/>
    <property type="project" value="UniProtKB-UniRule"/>
</dbReference>
<feature type="binding site" evidence="18">
    <location>
        <position position="135"/>
    </location>
    <ligand>
        <name>UDP-N-acetyl-alpha-D-glucosamine</name>
        <dbReference type="ChEBI" id="CHEBI:57705"/>
    </ligand>
</feature>
<dbReference type="UniPathway" id="UPA00973"/>
<dbReference type="EC" id="2.7.7.23" evidence="18"/>
<feature type="domain" description="MobA-like NTP transferase" evidence="19">
    <location>
        <begin position="4"/>
        <end position="119"/>
    </location>
</feature>
<dbReference type="EC" id="2.3.1.157" evidence="18"/>
<feature type="binding site" evidence="18">
    <location>
        <position position="72"/>
    </location>
    <ligand>
        <name>UDP-N-acetyl-alpha-D-glucosamine</name>
        <dbReference type="ChEBI" id="CHEBI:57705"/>
    </ligand>
</feature>
<evidence type="ECO:0000256" key="17">
    <source>
        <dbReference type="ARBA" id="ARBA00049628"/>
    </source>
</evidence>
<dbReference type="InterPro" id="IPR029044">
    <property type="entry name" value="Nucleotide-diphossugar_trans"/>
</dbReference>
<evidence type="ECO:0000256" key="4">
    <source>
        <dbReference type="ARBA" id="ARBA00022490"/>
    </source>
</evidence>
<dbReference type="Gene3D" id="2.160.10.10">
    <property type="entry name" value="Hexapeptide repeat proteins"/>
    <property type="match status" value="1"/>
</dbReference>
<evidence type="ECO:0000256" key="1">
    <source>
        <dbReference type="ARBA" id="ARBA00004496"/>
    </source>
</evidence>
<evidence type="ECO:0000256" key="12">
    <source>
        <dbReference type="ARBA" id="ARBA00023268"/>
    </source>
</evidence>
<evidence type="ECO:0000256" key="14">
    <source>
        <dbReference type="ARBA" id="ARBA00023316"/>
    </source>
</evidence>
<keyword evidence="11 18" id="KW-0573">Peptidoglycan synthesis</keyword>
<dbReference type="InterPro" id="IPR050065">
    <property type="entry name" value="GlmU-like"/>
</dbReference>
<evidence type="ECO:0000256" key="8">
    <source>
        <dbReference type="ARBA" id="ARBA00022737"/>
    </source>
</evidence>
<comment type="similarity">
    <text evidence="2 18">In the C-terminal section; belongs to the transferase hexapeptide repeat family.</text>
</comment>
<feature type="binding site" evidence="18">
    <location>
        <position position="401"/>
    </location>
    <ligand>
        <name>acetyl-CoA</name>
        <dbReference type="ChEBI" id="CHEBI:57288"/>
    </ligand>
</feature>
<evidence type="ECO:0000256" key="11">
    <source>
        <dbReference type="ARBA" id="ARBA00022984"/>
    </source>
</evidence>
<dbReference type="AlphaFoldDB" id="A4BNZ2"/>
<feature type="region of interest" description="N-acetyltransferase" evidence="18">
    <location>
        <begin position="247"/>
        <end position="456"/>
    </location>
</feature>
<feature type="binding site" evidence="18">
    <location>
        <position position="373"/>
    </location>
    <ligand>
        <name>UDP-N-acetyl-alpha-D-glucosamine</name>
        <dbReference type="ChEBI" id="CHEBI:57705"/>
    </ligand>
</feature>
<keyword evidence="12 18" id="KW-0511">Multifunctional enzyme</keyword>
<dbReference type="Pfam" id="PF12804">
    <property type="entry name" value="NTP_transf_3"/>
    <property type="match status" value="1"/>
</dbReference>
<feature type="binding site" evidence="18">
    <location>
        <position position="101"/>
    </location>
    <ligand>
        <name>Mg(2+)</name>
        <dbReference type="ChEBI" id="CHEBI:18420"/>
    </ligand>
</feature>
<dbReference type="InterPro" id="IPR011004">
    <property type="entry name" value="Trimer_LpxA-like_sf"/>
</dbReference>
<organism evidence="20 21">
    <name type="scientific">Nitrococcus mobilis Nb-231</name>
    <dbReference type="NCBI Taxonomy" id="314278"/>
    <lineage>
        <taxon>Bacteria</taxon>
        <taxon>Pseudomonadati</taxon>
        <taxon>Pseudomonadota</taxon>
        <taxon>Gammaproteobacteria</taxon>
        <taxon>Chromatiales</taxon>
        <taxon>Ectothiorhodospiraceae</taxon>
        <taxon>Nitrococcus</taxon>
    </lineage>
</organism>
<dbReference type="UniPathway" id="UPA00113">
    <property type="reaction ID" value="UER00532"/>
</dbReference>
<sequence length="456" mass="47978">MLSVVVLAAGQGTRMRSSLPKVLHPIAGRPMLGYVLDAARALQPAALYVVHGHGGEQVRAALPDPDIHWVEQAPPRGTGHALQRAMPTIADDQQVLVLCGDVPLVRVQTLQKLRQAAGAGLGLLTVQLADPSGYGRIVRTSSGGVAAIVEERDASAAQRAIQEVNTGILCLPAGRARGWLNALHCDNAQGEYYLTDVVALARRDGVDVQALTVDDPSEVQGVNDRAQLAWLERVYQQREAQRLMSSGVSLMDPARFDLRGRLVCGTDVTIDVNCIFAGDVEIAAGVYIGPNCLIRDSRIGVDAHIAGHCDINGAIIEGACQVGPFARLRPGTRLAADAKVGNFVETKNSAIGQGSKVNHLSYVGDSELGAGVNVGAGTITCNYDGANKHRTVVEDNAFIGSGTQLVAPVRVGQGATIGAGSTIRRDTPAGTLTVSGTAQRTITGWRRPQKKPKSEA</sequence>
<comment type="catalytic activity">
    <reaction evidence="16 18">
        <text>N-acetyl-alpha-D-glucosamine 1-phosphate + UTP + H(+) = UDP-N-acetyl-alpha-D-glucosamine + diphosphate</text>
        <dbReference type="Rhea" id="RHEA:13509"/>
        <dbReference type="ChEBI" id="CHEBI:15378"/>
        <dbReference type="ChEBI" id="CHEBI:33019"/>
        <dbReference type="ChEBI" id="CHEBI:46398"/>
        <dbReference type="ChEBI" id="CHEBI:57705"/>
        <dbReference type="ChEBI" id="CHEBI:57776"/>
        <dbReference type="EC" id="2.7.7.23"/>
    </reaction>
</comment>
<comment type="pathway">
    <text evidence="18">Bacterial outer membrane biogenesis; LPS lipid A biosynthesis.</text>
</comment>
<keyword evidence="7 18" id="KW-0479">Metal-binding</keyword>
<comment type="pathway">
    <text evidence="18">Nucleotide-sugar biosynthesis; UDP-N-acetyl-alpha-D-glucosamine biosynthesis; UDP-N-acetyl-alpha-D-glucosamine from N-acetyl-alpha-D-glucosamine 1-phosphate: step 1/1.</text>
</comment>
<dbReference type="Gene3D" id="3.90.550.10">
    <property type="entry name" value="Spore Coat Polysaccharide Biosynthesis Protein SpsA, Chain A"/>
    <property type="match status" value="1"/>
</dbReference>
<comment type="similarity">
    <text evidence="3 18">In the N-terminal section; belongs to the N-acetylglucosamine-1-phosphate uridyltransferase family.</text>
</comment>
<feature type="binding site" evidence="18">
    <location>
        <position position="21"/>
    </location>
    <ligand>
        <name>UDP-N-acetyl-alpha-D-glucosamine</name>
        <dbReference type="ChEBI" id="CHEBI:57705"/>
    </ligand>
</feature>
<keyword evidence="8 18" id="KW-0677">Repeat</keyword>
<dbReference type="InterPro" id="IPR025877">
    <property type="entry name" value="MobA-like_NTP_Trfase"/>
</dbReference>
<dbReference type="Pfam" id="PF00132">
    <property type="entry name" value="Hexapep"/>
    <property type="match status" value="1"/>
</dbReference>
<dbReference type="eggNOG" id="COG1207">
    <property type="taxonomic scope" value="Bacteria"/>
</dbReference>
<dbReference type="GO" id="GO:0009252">
    <property type="term" value="P:peptidoglycan biosynthetic process"/>
    <property type="evidence" value="ECO:0007669"/>
    <property type="project" value="UniProtKB-UniRule"/>
</dbReference>
<comment type="caution">
    <text evidence="18">Lacks conserved residue(s) required for the propagation of feature annotation.</text>
</comment>
<feature type="binding site" evidence="18">
    <location>
        <position position="150"/>
    </location>
    <ligand>
        <name>UDP-N-acetyl-alpha-D-glucosamine</name>
        <dbReference type="ChEBI" id="CHEBI:57705"/>
    </ligand>
</feature>
<evidence type="ECO:0000256" key="9">
    <source>
        <dbReference type="ARBA" id="ARBA00022842"/>
    </source>
</evidence>
<dbReference type="GO" id="GO:0071555">
    <property type="term" value="P:cell wall organization"/>
    <property type="evidence" value="ECO:0007669"/>
    <property type="project" value="UniProtKB-KW"/>
</dbReference>
<dbReference type="NCBIfam" id="TIGR01173">
    <property type="entry name" value="glmU"/>
    <property type="match status" value="1"/>
</dbReference>
<proteinExistence type="inferred from homology"/>
<comment type="subcellular location">
    <subcellularLocation>
        <location evidence="1 18">Cytoplasm</location>
    </subcellularLocation>
</comment>
<comment type="cofactor">
    <cofactor evidence="18">
        <name>Mg(2+)</name>
        <dbReference type="ChEBI" id="CHEBI:18420"/>
    </cofactor>
    <text evidence="18">Binds 1 Mg(2+) ion per subunit.</text>
</comment>
<dbReference type="STRING" id="314278.NB231_10823"/>
<name>A4BNZ2_9GAMM</name>
<dbReference type="GO" id="GO:0005737">
    <property type="term" value="C:cytoplasm"/>
    <property type="evidence" value="ECO:0007669"/>
    <property type="project" value="UniProtKB-SubCell"/>
</dbReference>
<dbReference type="InterPro" id="IPR038009">
    <property type="entry name" value="GlmU_C_LbH"/>
</dbReference>
<evidence type="ECO:0000256" key="6">
    <source>
        <dbReference type="ARBA" id="ARBA00022695"/>
    </source>
</evidence>
<keyword evidence="14 18" id="KW-0961">Cell wall biogenesis/degradation</keyword>
<evidence type="ECO:0000256" key="7">
    <source>
        <dbReference type="ARBA" id="ARBA00022723"/>
    </source>
</evidence>
<keyword evidence="13 18" id="KW-0012">Acyltransferase</keyword>
<feature type="binding site" evidence="18">
    <location>
        <position position="223"/>
    </location>
    <ligand>
        <name>UDP-N-acetyl-alpha-D-glucosamine</name>
        <dbReference type="ChEBI" id="CHEBI:57705"/>
    </ligand>
</feature>
<dbReference type="GO" id="GO:0009245">
    <property type="term" value="P:lipid A biosynthetic process"/>
    <property type="evidence" value="ECO:0007669"/>
    <property type="project" value="UniProtKB-UniRule"/>
</dbReference>
<dbReference type="SUPFAM" id="SSF51161">
    <property type="entry name" value="Trimeric LpxA-like enzymes"/>
    <property type="match status" value="1"/>
</dbReference>
<comment type="function">
    <text evidence="17 18">Catalyzes the last two sequential reactions in the de novo biosynthetic pathway for UDP-N-acetylglucosamine (UDP-GlcNAc). The C-terminal domain catalyzes the transfer of acetyl group from acetyl coenzyme A to glucosamine-1-phosphate (GlcN-1-P) to produce N-acetylglucosamine-1-phosphate (GlcNAc-1-P), which is converted into UDP-GlcNAc by the transfer of uridine 5-monophosphate (from uridine 5-triphosphate), a reaction catalyzed by the N-terminal domain.</text>
</comment>